<dbReference type="Proteomes" id="UP000501926">
    <property type="component" value="Chromosome"/>
</dbReference>
<reference evidence="3 6" key="5">
    <citation type="submission" date="2020-02" db="EMBL/GenBank/DDBJ databases">
        <title>Newly sequenced genome of strain CSTR1 showed variability in Candidatus Kuenenia stuttgartiensis genomes.</title>
        <authorList>
            <person name="Ding C."/>
            <person name="Adrian L."/>
        </authorList>
    </citation>
    <scope>NUCLEOTIDE SEQUENCE [LARGE SCALE GENOMIC DNA]</scope>
    <source>
        <strain evidence="3 6">CSTR1</strain>
    </source>
</reference>
<keyword evidence="5" id="KW-1185">Reference proteome</keyword>
<gene>
    <name evidence="3" type="ORF">KsCSTR_08340</name>
    <name evidence="4" type="ORF">KSMBR1_1423</name>
    <name evidence="2" type="ORF">kustd1665</name>
</gene>
<evidence type="ECO:0000313" key="2">
    <source>
        <dbReference type="EMBL" id="CAJ72410.1"/>
    </source>
</evidence>
<evidence type="ECO:0000313" key="5">
    <source>
        <dbReference type="Proteomes" id="UP000221734"/>
    </source>
</evidence>
<accession>Q1PZ98</accession>
<dbReference type="EMBL" id="CP049055">
    <property type="protein sequence ID" value="QII10213.1"/>
    <property type="molecule type" value="Genomic_DNA"/>
</dbReference>
<reference evidence="4" key="3">
    <citation type="submission" date="2017-10" db="EMBL/GenBank/DDBJ databases">
        <authorList>
            <person name="Banno H."/>
            <person name="Chua N.-H."/>
        </authorList>
    </citation>
    <scope>NUCLEOTIDE SEQUENCE [LARGE SCALE GENOMIC DNA]</scope>
    <source>
        <strain evidence="4">Kuenenia_mbr1_ru-nijmegen</strain>
    </source>
</reference>
<dbReference type="KEGG" id="kst:KSMBR1_1423"/>
<protein>
    <submittedName>
        <fullName evidence="2">Uncharacterized protein</fullName>
    </submittedName>
</protein>
<evidence type="ECO:0000313" key="6">
    <source>
        <dbReference type="Proteomes" id="UP000501926"/>
    </source>
</evidence>
<feature type="region of interest" description="Disordered" evidence="1">
    <location>
        <begin position="1"/>
        <end position="25"/>
    </location>
</feature>
<reference evidence="2" key="2">
    <citation type="submission" date="2006-01" db="EMBL/GenBank/DDBJ databases">
        <authorList>
            <person name="Genoscope"/>
        </authorList>
    </citation>
    <scope>NUCLEOTIDE SEQUENCE</scope>
</reference>
<proteinExistence type="predicted"/>
<name>Q1PZ98_KUEST</name>
<reference evidence="5" key="4">
    <citation type="submission" date="2017-10" db="EMBL/GenBank/DDBJ databases">
        <authorList>
            <person name="Frank J."/>
        </authorList>
    </citation>
    <scope>NUCLEOTIDE SEQUENCE [LARGE SCALE GENOMIC DNA]</scope>
</reference>
<dbReference type="AlphaFoldDB" id="Q1PZ98"/>
<organism evidence="2">
    <name type="scientific">Kuenenia stuttgartiensis</name>
    <dbReference type="NCBI Taxonomy" id="174633"/>
    <lineage>
        <taxon>Bacteria</taxon>
        <taxon>Pseudomonadati</taxon>
        <taxon>Planctomycetota</taxon>
        <taxon>Candidatus Brocadiia</taxon>
        <taxon>Candidatus Brocadiales</taxon>
        <taxon>Candidatus Brocadiaceae</taxon>
        <taxon>Candidatus Kuenenia</taxon>
    </lineage>
</organism>
<dbReference type="EMBL" id="LT934425">
    <property type="protein sequence ID" value="SOH03922.1"/>
    <property type="molecule type" value="Genomic_DNA"/>
</dbReference>
<dbReference type="EMBL" id="CT573072">
    <property type="protein sequence ID" value="CAJ72410.1"/>
    <property type="molecule type" value="Genomic_DNA"/>
</dbReference>
<dbReference type="Proteomes" id="UP000221734">
    <property type="component" value="Chromosome Kuenenia_stuttgartiensis_MBR1"/>
</dbReference>
<evidence type="ECO:0000256" key="1">
    <source>
        <dbReference type="SAM" id="MobiDB-lite"/>
    </source>
</evidence>
<sequence>MARRGPSNIALEPTPNSGNDGGAEAIATGRGIENLNRLNKVYGKKYWRKLKGICQVELEDGTILDVEVRWYEKSMASGKKNLKSKNIYEEKAI</sequence>
<reference evidence="2" key="1">
    <citation type="journal article" date="2006" name="Nature">
        <title>Deciphering the evolution and metabolism of an anammox bacterium from a community genome.</title>
        <authorList>
            <person name="Strous M."/>
            <person name="Pelletier E."/>
            <person name="Mangenot S."/>
            <person name="Rattei T."/>
            <person name="Lehner A."/>
            <person name="Taylor M.W."/>
            <person name="Horn M."/>
            <person name="Daims H."/>
            <person name="Bartol-Mavel D."/>
            <person name="Wincker P."/>
            <person name="Barbe V."/>
            <person name="Fonknechten N."/>
            <person name="Vallenet D."/>
            <person name="Segurens B."/>
            <person name="Schenowitz-Truong C."/>
            <person name="Medigue C."/>
            <person name="Collingro A."/>
            <person name="Snel B."/>
            <person name="Dutilh B.E."/>
            <person name="OpDenCamp H.J.M."/>
            <person name="vanDerDrift C."/>
            <person name="Cirpus I."/>
            <person name="vanDePas-Schoonen K.T."/>
            <person name="Harhangi H.R."/>
            <person name="vanNiftrik L."/>
            <person name="Schmid M."/>
            <person name="Keltjens J."/>
            <person name="vanDeVossenberg J."/>
            <person name="Kartal B."/>
            <person name="Meier H."/>
            <person name="Frishman D."/>
            <person name="Huynen M.A."/>
            <person name="Mewes H."/>
            <person name="Weissenbach J."/>
            <person name="Jetten M.S.M."/>
            <person name="Wagner M."/>
            <person name="LePaslier D."/>
        </authorList>
    </citation>
    <scope>NUCLEOTIDE SEQUENCE</scope>
</reference>
<evidence type="ECO:0000313" key="4">
    <source>
        <dbReference type="EMBL" id="SOH03922.1"/>
    </source>
</evidence>
<evidence type="ECO:0000313" key="3">
    <source>
        <dbReference type="EMBL" id="QII10213.1"/>
    </source>
</evidence>